<evidence type="ECO:0000313" key="12">
    <source>
        <dbReference type="EMBL" id="VYT76899.1"/>
    </source>
</evidence>
<comment type="catalytic activity">
    <reaction evidence="9">
        <text>adenosine + phosphate = alpha-D-ribose 1-phosphate + adenine</text>
        <dbReference type="Rhea" id="RHEA:27642"/>
        <dbReference type="ChEBI" id="CHEBI:16335"/>
        <dbReference type="ChEBI" id="CHEBI:16708"/>
        <dbReference type="ChEBI" id="CHEBI:43474"/>
        <dbReference type="ChEBI" id="CHEBI:57720"/>
        <dbReference type="EC" id="2.4.2.1"/>
    </reaction>
    <physiologicalReaction direction="left-to-right" evidence="9">
        <dbReference type="Rhea" id="RHEA:27643"/>
    </physiologicalReaction>
</comment>
<dbReference type="PANTHER" id="PTHR30616">
    <property type="entry name" value="UNCHARACTERIZED PROTEIN YFIH"/>
    <property type="match status" value="1"/>
</dbReference>
<keyword evidence="6" id="KW-0378">Hydrolase</keyword>
<reference evidence="12" key="1">
    <citation type="submission" date="2019-11" db="EMBL/GenBank/DDBJ databases">
        <authorList>
            <person name="Feng L."/>
        </authorList>
    </citation>
    <scope>NUCLEOTIDE SEQUENCE</scope>
    <source>
        <strain evidence="12">CTertiumLFYP3</strain>
    </source>
</reference>
<evidence type="ECO:0000256" key="1">
    <source>
        <dbReference type="ARBA" id="ARBA00000553"/>
    </source>
</evidence>
<evidence type="ECO:0000256" key="11">
    <source>
        <dbReference type="RuleBase" id="RU361274"/>
    </source>
</evidence>
<keyword evidence="4" id="KW-0808">Transferase</keyword>
<dbReference type="SUPFAM" id="SSF64438">
    <property type="entry name" value="CNF1/YfiH-like putative cysteine hydrolases"/>
    <property type="match status" value="1"/>
</dbReference>
<evidence type="ECO:0000256" key="9">
    <source>
        <dbReference type="ARBA" id="ARBA00048968"/>
    </source>
</evidence>
<comment type="catalytic activity">
    <reaction evidence="10">
        <text>S-methyl-5'-thioadenosine + phosphate = 5-(methylsulfanyl)-alpha-D-ribose 1-phosphate + adenine</text>
        <dbReference type="Rhea" id="RHEA:11852"/>
        <dbReference type="ChEBI" id="CHEBI:16708"/>
        <dbReference type="ChEBI" id="CHEBI:17509"/>
        <dbReference type="ChEBI" id="CHEBI:43474"/>
        <dbReference type="ChEBI" id="CHEBI:58533"/>
        <dbReference type="EC" id="2.4.2.28"/>
    </reaction>
    <physiologicalReaction direction="left-to-right" evidence="10">
        <dbReference type="Rhea" id="RHEA:11853"/>
    </physiologicalReaction>
</comment>
<dbReference type="InterPro" id="IPR011324">
    <property type="entry name" value="Cytotoxic_necrot_fac-like_cat"/>
</dbReference>
<dbReference type="PANTHER" id="PTHR30616:SF2">
    <property type="entry name" value="PURINE NUCLEOSIDE PHOSPHORYLASE LACC1"/>
    <property type="match status" value="1"/>
</dbReference>
<evidence type="ECO:0000256" key="3">
    <source>
        <dbReference type="ARBA" id="ARBA00007353"/>
    </source>
</evidence>
<dbReference type="InterPro" id="IPR038371">
    <property type="entry name" value="Cu_polyphenol_OxRdtase_sf"/>
</dbReference>
<sequence length="245" mass="28330">MKILYAKDFKRMLDFLTINLDGVTVAFSTAENDRSFNRHKDYGIDNLNSIVKDFKINNIEYLNQIHSDEVLIYKSELGSIIDQEGDALITSDKKCAIGVFTADCVPIIIVDEKNKVIAAIHSGWKGTYNSIVSRTLEKMENEFNIDKSNTKIFIGPHIRQCCYEISEELKEKFIDKTKINEDILFKDRNLSLEECILKDIREFGIKEDNIYSLNLCTHCEEELKLFSYRKSVGTYGRLFSFAFIK</sequence>
<dbReference type="NCBIfam" id="TIGR00726">
    <property type="entry name" value="peptidoglycan editing factor PgeF"/>
    <property type="match status" value="1"/>
</dbReference>
<dbReference type="InterPro" id="IPR003730">
    <property type="entry name" value="Cu_polyphenol_OxRdtase"/>
</dbReference>
<evidence type="ECO:0000256" key="4">
    <source>
        <dbReference type="ARBA" id="ARBA00022679"/>
    </source>
</evidence>
<comment type="similarity">
    <text evidence="3 11">Belongs to the purine nucleoside phosphorylase YfiH/LACC1 family.</text>
</comment>
<comment type="catalytic activity">
    <reaction evidence="8">
        <text>adenosine + H2O + H(+) = inosine + NH4(+)</text>
        <dbReference type="Rhea" id="RHEA:24408"/>
        <dbReference type="ChEBI" id="CHEBI:15377"/>
        <dbReference type="ChEBI" id="CHEBI:15378"/>
        <dbReference type="ChEBI" id="CHEBI:16335"/>
        <dbReference type="ChEBI" id="CHEBI:17596"/>
        <dbReference type="ChEBI" id="CHEBI:28938"/>
        <dbReference type="EC" id="3.5.4.4"/>
    </reaction>
    <physiologicalReaction direction="left-to-right" evidence="8">
        <dbReference type="Rhea" id="RHEA:24409"/>
    </physiologicalReaction>
</comment>
<comment type="function">
    <text evidence="2">Purine nucleoside enzyme that catalyzes the phosphorolysis of adenosine and inosine nucleosides, yielding D-ribose 1-phosphate and the respective free bases, adenine and hypoxanthine. Also catalyzes the phosphorolysis of S-methyl-5'-thioadenosine into adenine and S-methyl-5-thio-alpha-D-ribose 1-phosphate. Also has adenosine deaminase activity.</text>
</comment>
<dbReference type="Pfam" id="PF02578">
    <property type="entry name" value="Cu-oxidase_4"/>
    <property type="match status" value="1"/>
</dbReference>
<dbReference type="AlphaFoldDB" id="A0A6N2ZBU2"/>
<evidence type="ECO:0000256" key="2">
    <source>
        <dbReference type="ARBA" id="ARBA00003215"/>
    </source>
</evidence>
<keyword evidence="7" id="KW-0862">Zinc</keyword>
<keyword evidence="5" id="KW-0479">Metal-binding</keyword>
<dbReference type="RefSeq" id="WP_156624925.1">
    <property type="nucleotide sequence ID" value="NZ_CACRTO010000005.1"/>
</dbReference>
<evidence type="ECO:0000256" key="5">
    <source>
        <dbReference type="ARBA" id="ARBA00022723"/>
    </source>
</evidence>
<gene>
    <name evidence="12" type="ORF">CTLFYP3_00640</name>
</gene>
<accession>A0A6N2ZBU2</accession>
<dbReference type="GO" id="GO:0016787">
    <property type="term" value="F:hydrolase activity"/>
    <property type="evidence" value="ECO:0007669"/>
    <property type="project" value="UniProtKB-KW"/>
</dbReference>
<comment type="catalytic activity">
    <reaction evidence="1">
        <text>inosine + phosphate = alpha-D-ribose 1-phosphate + hypoxanthine</text>
        <dbReference type="Rhea" id="RHEA:27646"/>
        <dbReference type="ChEBI" id="CHEBI:17368"/>
        <dbReference type="ChEBI" id="CHEBI:17596"/>
        <dbReference type="ChEBI" id="CHEBI:43474"/>
        <dbReference type="ChEBI" id="CHEBI:57720"/>
        <dbReference type="EC" id="2.4.2.1"/>
    </reaction>
    <physiologicalReaction direction="left-to-right" evidence="1">
        <dbReference type="Rhea" id="RHEA:27647"/>
    </physiologicalReaction>
</comment>
<protein>
    <recommendedName>
        <fullName evidence="11">Purine nucleoside phosphorylase</fullName>
    </recommendedName>
</protein>
<evidence type="ECO:0000256" key="7">
    <source>
        <dbReference type="ARBA" id="ARBA00022833"/>
    </source>
</evidence>
<dbReference type="EMBL" id="CACRTO010000005">
    <property type="protein sequence ID" value="VYT76899.1"/>
    <property type="molecule type" value="Genomic_DNA"/>
</dbReference>
<organism evidence="12">
    <name type="scientific">Clostridium tertium</name>
    <dbReference type="NCBI Taxonomy" id="1559"/>
    <lineage>
        <taxon>Bacteria</taxon>
        <taxon>Bacillati</taxon>
        <taxon>Bacillota</taxon>
        <taxon>Clostridia</taxon>
        <taxon>Eubacteriales</taxon>
        <taxon>Clostridiaceae</taxon>
        <taxon>Clostridium</taxon>
    </lineage>
</organism>
<evidence type="ECO:0000256" key="8">
    <source>
        <dbReference type="ARBA" id="ARBA00047989"/>
    </source>
</evidence>
<evidence type="ECO:0000256" key="6">
    <source>
        <dbReference type="ARBA" id="ARBA00022801"/>
    </source>
</evidence>
<dbReference type="GO" id="GO:0005507">
    <property type="term" value="F:copper ion binding"/>
    <property type="evidence" value="ECO:0007669"/>
    <property type="project" value="TreeGrafter"/>
</dbReference>
<dbReference type="Gene3D" id="3.60.140.10">
    <property type="entry name" value="CNF1/YfiH-like putative cysteine hydrolases"/>
    <property type="match status" value="1"/>
</dbReference>
<proteinExistence type="inferred from homology"/>
<evidence type="ECO:0000256" key="10">
    <source>
        <dbReference type="ARBA" id="ARBA00049893"/>
    </source>
</evidence>
<name>A0A6N2ZBU2_9CLOT</name>
<dbReference type="CDD" id="cd16833">
    <property type="entry name" value="YfiH"/>
    <property type="match status" value="1"/>
</dbReference>
<dbReference type="GO" id="GO:0017061">
    <property type="term" value="F:S-methyl-5-thioadenosine phosphorylase activity"/>
    <property type="evidence" value="ECO:0007669"/>
    <property type="project" value="UniProtKB-EC"/>
</dbReference>